<comment type="caution">
    <text evidence="20">The sequence shown here is derived from an EMBL/GenBank/DDBJ whole genome shotgun (WGS) entry which is preliminary data.</text>
</comment>
<name>A0AAD8Z7T0_9TELE</name>
<dbReference type="PRINTS" id="PR01012">
    <property type="entry name" value="NRPEPTIDEYR"/>
</dbReference>
<feature type="transmembrane region" description="Helical" evidence="18">
    <location>
        <begin position="189"/>
        <end position="211"/>
    </location>
</feature>
<evidence type="ECO:0000256" key="7">
    <source>
        <dbReference type="ARBA" id="ARBA00023040"/>
    </source>
</evidence>
<comment type="similarity">
    <text evidence="3 15">Belongs to the G-protein coupled receptor 1 family.</text>
</comment>
<sequence>MSYDIAETQIGGLYWAGSHDTLPAAAVKQPIRMALSGLPGWAGLLNSSLIHEHNNRSLFLQDGPCWGSFGVTLALVLCYILVFMFGFIGNILLICIIARQRDQRNVTSIFIANLSISDILICVFCLPFTLASTLMDHWVFGAVLCRLTPFVQCMSVTASVLSLVLIALERHQLVLHPSGWKPSPAQARYALLGIWLLAAFTSLPFLVFQLLTSEPYSDLPPPHSQLQACQEVWPSAGHRRAYSTTMLLFQYCGPLLLMVLCYVRIFLRLRWRMLKRKNSQRRTDEHKRLTHSKHISAMLLTLVMAFAVCWMPLNVYNMVADWHEEGLPICQHDLLFLLCHVLAMSSTCVNPIIYGFLNFNFRSEVCSMFQLCCCHEVEGNYENFPLSIINTDRLHISLKLSGRNHSISNRAKQDLLYLECGATHYIEAALISSLKTQKVTNVHVVWRWLEASDWGASILHYVAEQVLHIYCLEAEPQPEQEQQVRERILHPLECFLFGEDPCTALEKLQQRNYSSSSQLCGRVFKEGETVYSCRLKEDKYYCVLYNDEHHSYDHVIYTLQRAISCDHSEAQTHTALIDKEGRRAVKTGTLRCCQQAKALIRTNSEHITQQPLRVEILHAAVMAHQTFALRLGTWFQQIIGYSGARKVIHELIFCSLLMETEYKRQFAMLFTENYKQLQEDFISDDHERNISITALSVQIFTVPTLARQLIEEGSVIKVILDTVMEVLREHLDNSQRFHFQGYNSDKFFRIQVIFHDLRYILISKPTVWTEQLRQKFLEGFSDFLEMLRCMQGMEEVKRQFGQHIEVEPEWEAGFSIQMQLRHILSMFQDWCASDERVLLQAFRQCHQVLLQCTNQPFHSEPTDSYMRKHILHIRPYRVSQEPVSIHLPISRLLAGLYLLLCRTGAIKYLPDFVDPQQLDLPALVEQPLRCVVLAAQVSAEMWRRNGLSLVSQVYYYQDVKCRDEMFDKDIIMLQIAACKMDPNHFIMLILMRFELFEVFNGNGSTKDQDLLKQWNRLTEEMLYLFIIITGKSSEHHCERYVPGISDVTKEDVIMREVVHLLCIEPMAHSSLVKSLPEDESHETGLETVISKVATFKKPGVSGHGLYEVKKECLEEFNPFFYHYTKSQHSKAEDAQKKRRAQEGSDKGKPPLPPGFCPAFSSIVNLLCCDIFLHVLRTVMQRVVEERSALWSEAMVQRALHLVGQALLEEKTQLEADSVEDVIFDFSLKARKIGTAHSKSLFHFISKLKALPSLEAQKDMINWTLQLFETVKCLREKSSPSASCTLDQMKPEESVQDKEKAERKRKAEAAKLHRQKVMAQMSAMQKNFIETHKMLYDNVPESGSQGEPAACWERLMDVGERRVALGPQQGVGSSDWETLTCILCQEEQEVQALAPAMVLTACVQRSTLLTQSRGKSLSSNGSYPLFMPADLAVGTHTGSCGHVMHAICWQKYFEAVQNTTRNRLHAELIIDLENGEYMCPLCKSLCNTVVPLMPVEPCQLNYESAELVGQLLTLPRWIQIVLARIRGLRAAHEADSSAEIGKAECGFLEDRQTDFRSILSFGVQPPPKYSSSIVEMLIVCATTVHRVGLQTAPNELCPYVPVMTWNTCAYTIQAMENMLQEEGKALFGSLQNRQLAGLKALVQFSAVQRLKCSATLIHNHFSHMLAVLLPVSQIENSPSILEIDLFHLLVGLVLSIPAMYQEENVDLQPSAISTAYNHLHLMHLVTMAHVVQVVLSSQDTSAVAGGAEEGEEAVSAAALYCTISQHTDGLKTGVSGSMIADRVRNSVLPFLRCAAILFNCLSGVQPPEELFSTAVSSEDQLTLLCSYLALPSNLFQLFQDHRDIVTPLLQRWCGNAAILKALKAETPMIRYPRKRNSLIDLPEDYSVLLNQASHFKCPNSSDEERKHPTLCLFCGAMLCSQSPCCQEQLEGEEVGACTAHAATCGAGVGMFLRIRECEIVLMASRTRGSTYPAPYLDDYGETDPQLGRGNPLHLCPERYRKLHQLWLQHCILEEIARSLEVLNIMFAFEWQML</sequence>
<dbReference type="Pfam" id="PF00001">
    <property type="entry name" value="7tm_1"/>
    <property type="match status" value="1"/>
</dbReference>
<dbReference type="SUPFAM" id="SSF54736">
    <property type="entry name" value="ClpS-like"/>
    <property type="match status" value="1"/>
</dbReference>
<dbReference type="PRINTS" id="PR00237">
    <property type="entry name" value="GPCRRHODOPSN"/>
</dbReference>
<dbReference type="InterPro" id="IPR036390">
    <property type="entry name" value="WH_DNA-bd_sf"/>
</dbReference>
<dbReference type="Proteomes" id="UP001239994">
    <property type="component" value="Unassembled WGS sequence"/>
</dbReference>
<dbReference type="InterPro" id="IPR000276">
    <property type="entry name" value="GPCR_Rhodpsn"/>
</dbReference>
<feature type="transmembrane region" description="Helical" evidence="18">
    <location>
        <begin position="69"/>
        <end position="97"/>
    </location>
</feature>
<feature type="region of interest" description="Disordered" evidence="17">
    <location>
        <begin position="1280"/>
        <end position="1303"/>
    </location>
</feature>
<dbReference type="GO" id="GO:0005886">
    <property type="term" value="C:plasma membrane"/>
    <property type="evidence" value="ECO:0007669"/>
    <property type="project" value="UniProtKB-SubCell"/>
</dbReference>
<dbReference type="InterPro" id="IPR014719">
    <property type="entry name" value="Ribosomal_bL12_C/ClpS-like"/>
</dbReference>
<comment type="subcellular location">
    <subcellularLocation>
        <location evidence="1">Cell membrane</location>
        <topology evidence="1">Multi-pass membrane protein</topology>
    </subcellularLocation>
</comment>
<dbReference type="EMBL" id="JAROKS010000018">
    <property type="protein sequence ID" value="KAK1792968.1"/>
    <property type="molecule type" value="Genomic_DNA"/>
</dbReference>
<keyword evidence="16" id="KW-0833">Ubl conjugation pathway</keyword>
<evidence type="ECO:0000313" key="20">
    <source>
        <dbReference type="EMBL" id="KAK1792968.1"/>
    </source>
</evidence>
<dbReference type="GO" id="GO:0005737">
    <property type="term" value="C:cytoplasm"/>
    <property type="evidence" value="ECO:0007669"/>
    <property type="project" value="TreeGrafter"/>
</dbReference>
<feature type="transmembrane region" description="Helical" evidence="18">
    <location>
        <begin position="248"/>
        <end position="267"/>
    </location>
</feature>
<evidence type="ECO:0000256" key="2">
    <source>
        <dbReference type="ARBA" id="ARBA00004906"/>
    </source>
</evidence>
<feature type="compositionally biased region" description="Basic and acidic residues" evidence="17">
    <location>
        <begin position="1130"/>
        <end position="1148"/>
    </location>
</feature>
<evidence type="ECO:0000256" key="3">
    <source>
        <dbReference type="ARBA" id="ARBA00010663"/>
    </source>
</evidence>
<comment type="catalytic activity">
    <reaction evidence="16">
        <text>S-ubiquitinyl-[E2 ubiquitin-conjugating enzyme]-L-cysteine + [acceptor protein]-L-lysine = [E2 ubiquitin-conjugating enzyme]-L-cysteine + N(6)-ubiquitinyl-[acceptor protein]-L-lysine.</text>
        <dbReference type="EC" id="2.3.2.27"/>
    </reaction>
</comment>
<keyword evidence="11 15" id="KW-0675">Receptor</keyword>
<keyword evidence="8 18" id="KW-0472">Membrane</keyword>
<protein>
    <recommendedName>
        <fullName evidence="16">E3 ubiquitin-protein ligase</fullName>
        <ecNumber evidence="16">2.3.2.27</ecNumber>
    </recommendedName>
</protein>
<dbReference type="GO" id="GO:0061630">
    <property type="term" value="F:ubiquitin protein ligase activity"/>
    <property type="evidence" value="ECO:0007669"/>
    <property type="project" value="UniProtKB-UniRule"/>
</dbReference>
<evidence type="ECO:0000259" key="19">
    <source>
        <dbReference type="PROSITE" id="PS50262"/>
    </source>
</evidence>
<dbReference type="FunFam" id="1.10.10.2670:FF:000001">
    <property type="entry name" value="E3 ubiquitin-protein ligase UBR2 isoform X1"/>
    <property type="match status" value="1"/>
</dbReference>
<evidence type="ECO:0000256" key="1">
    <source>
        <dbReference type="ARBA" id="ARBA00004651"/>
    </source>
</evidence>
<keyword evidence="9" id="KW-0564">Palmitate</keyword>
<keyword evidence="16" id="KW-0863">Zinc-finger</keyword>
<dbReference type="PANTHER" id="PTHR21497">
    <property type="entry name" value="UBIQUITIN LIGASE E3 ALPHA-RELATED"/>
    <property type="match status" value="1"/>
</dbReference>
<evidence type="ECO:0000256" key="12">
    <source>
        <dbReference type="ARBA" id="ARBA00023180"/>
    </source>
</evidence>
<feature type="transmembrane region" description="Helical" evidence="18">
    <location>
        <begin position="295"/>
        <end position="315"/>
    </location>
</feature>
<feature type="domain" description="G-protein coupled receptors family 1 profile" evidence="19">
    <location>
        <begin position="89"/>
        <end position="354"/>
    </location>
</feature>
<evidence type="ECO:0000256" key="17">
    <source>
        <dbReference type="SAM" id="MobiDB-lite"/>
    </source>
</evidence>
<dbReference type="InterPro" id="IPR003769">
    <property type="entry name" value="ClpS_core"/>
</dbReference>
<evidence type="ECO:0000256" key="18">
    <source>
        <dbReference type="SAM" id="Phobius"/>
    </source>
</evidence>
<dbReference type="PANTHER" id="PTHR21497:SF27">
    <property type="entry name" value="E3 UBIQUITIN-PROTEIN LIGASE UBR1"/>
    <property type="match status" value="1"/>
</dbReference>
<dbReference type="Gene3D" id="1.20.1070.10">
    <property type="entry name" value="Rhodopsin 7-helix transmembrane proteins"/>
    <property type="match status" value="1"/>
</dbReference>
<proteinExistence type="inferred from homology"/>
<accession>A0AAD8Z7T0</accession>
<evidence type="ECO:0000256" key="8">
    <source>
        <dbReference type="ARBA" id="ARBA00023136"/>
    </source>
</evidence>
<comment type="pathway">
    <text evidence="2 16">Protein modification; protein ubiquitination.</text>
</comment>
<evidence type="ECO:0000256" key="16">
    <source>
        <dbReference type="RuleBase" id="RU366018"/>
    </source>
</evidence>
<dbReference type="GO" id="GO:0016567">
    <property type="term" value="P:protein ubiquitination"/>
    <property type="evidence" value="ECO:0007669"/>
    <property type="project" value="UniProtKB-UniRule"/>
</dbReference>
<evidence type="ECO:0000256" key="14">
    <source>
        <dbReference type="ARBA" id="ARBA00023288"/>
    </source>
</evidence>
<keyword evidence="4" id="KW-1003">Cell membrane</keyword>
<dbReference type="PROSITE" id="PS50262">
    <property type="entry name" value="G_PROTEIN_RECEP_F1_2"/>
    <property type="match status" value="1"/>
</dbReference>
<dbReference type="EC" id="2.3.2.27" evidence="16"/>
<comment type="function">
    <text evidence="16">Ubiquitin ligase protein which is a component of the N-end rule pathway. Recognizes and binds to proteins bearing specific N-terminal residues that are destabilizing according to the N-end rule, leading to their ubiquitination and subsequent degradation.</text>
</comment>
<keyword evidence="6 18" id="KW-1133">Transmembrane helix</keyword>
<feature type="transmembrane region" description="Helical" evidence="18">
    <location>
        <begin position="149"/>
        <end position="168"/>
    </location>
</feature>
<dbReference type="SUPFAM" id="SSF81321">
    <property type="entry name" value="Family A G protein-coupled receptor-like"/>
    <property type="match status" value="1"/>
</dbReference>
<dbReference type="InterPro" id="IPR000611">
    <property type="entry name" value="NPY_rcpt"/>
</dbReference>
<keyword evidence="16" id="KW-0862">Zinc</keyword>
<dbReference type="SUPFAM" id="SSF46785">
    <property type="entry name" value="Winged helix' DNA-binding domain"/>
    <property type="match status" value="1"/>
</dbReference>
<reference evidence="20" key="1">
    <citation type="submission" date="2023-03" db="EMBL/GenBank/DDBJ databases">
        <title>Electrophorus voltai genome.</title>
        <authorList>
            <person name="Bian C."/>
        </authorList>
    </citation>
    <scope>NUCLEOTIDE SEQUENCE</scope>
    <source>
        <strain evidence="20">CB-2022</strain>
        <tissue evidence="20">Muscle</tissue>
    </source>
</reference>
<dbReference type="GO" id="GO:0071596">
    <property type="term" value="P:ubiquitin-dependent protein catabolic process via the N-end rule pathway"/>
    <property type="evidence" value="ECO:0007669"/>
    <property type="project" value="UniProtKB-UniRule"/>
</dbReference>
<evidence type="ECO:0000313" key="21">
    <source>
        <dbReference type="Proteomes" id="UP001239994"/>
    </source>
</evidence>
<dbReference type="FunFam" id="1.20.1070.10:FF:000062">
    <property type="entry name" value="Neuropeptide Y receptor type 1"/>
    <property type="match status" value="1"/>
</dbReference>
<dbReference type="GO" id="GO:0004983">
    <property type="term" value="F:neuropeptide Y receptor activity"/>
    <property type="evidence" value="ECO:0007669"/>
    <property type="project" value="InterPro"/>
</dbReference>
<evidence type="ECO:0000256" key="10">
    <source>
        <dbReference type="ARBA" id="ARBA00023157"/>
    </source>
</evidence>
<feature type="compositionally biased region" description="Basic and acidic residues" evidence="17">
    <location>
        <begin position="1288"/>
        <end position="1303"/>
    </location>
</feature>
<keyword evidence="16" id="KW-0808">Transferase</keyword>
<evidence type="ECO:0000256" key="11">
    <source>
        <dbReference type="ARBA" id="ARBA00023170"/>
    </source>
</evidence>
<keyword evidence="14" id="KW-0449">Lipoprotein</keyword>
<keyword evidence="12" id="KW-0325">Glycoprotein</keyword>
<keyword evidence="13 15" id="KW-0807">Transducer</keyword>
<keyword evidence="16" id="KW-0479">Metal-binding</keyword>
<dbReference type="InterPro" id="IPR039164">
    <property type="entry name" value="UBR1-like"/>
</dbReference>
<feature type="region of interest" description="Disordered" evidence="17">
    <location>
        <begin position="1130"/>
        <end position="1149"/>
    </location>
</feature>
<dbReference type="InterPro" id="IPR017452">
    <property type="entry name" value="GPCR_Rhodpsn_7TM"/>
</dbReference>
<dbReference type="Pfam" id="PF02617">
    <property type="entry name" value="ClpS"/>
    <property type="match status" value="1"/>
</dbReference>
<dbReference type="Gene3D" id="1.10.10.2670">
    <property type="entry name" value="E3 ubiquitin-protein ligase"/>
    <property type="match status" value="1"/>
</dbReference>
<dbReference type="Pfam" id="PF22960">
    <property type="entry name" value="WHD_UBR1"/>
    <property type="match status" value="1"/>
</dbReference>
<dbReference type="InterPro" id="IPR044046">
    <property type="entry name" value="E3_ligase_UBR-like_C"/>
</dbReference>
<dbReference type="InterPro" id="IPR055194">
    <property type="entry name" value="UBR1-like_WH"/>
</dbReference>
<keyword evidence="10" id="KW-1015">Disulfide bond</keyword>
<evidence type="ECO:0000256" key="9">
    <source>
        <dbReference type="ARBA" id="ARBA00023139"/>
    </source>
</evidence>
<organism evidence="20 21">
    <name type="scientific">Electrophorus voltai</name>
    <dbReference type="NCBI Taxonomy" id="2609070"/>
    <lineage>
        <taxon>Eukaryota</taxon>
        <taxon>Metazoa</taxon>
        <taxon>Chordata</taxon>
        <taxon>Craniata</taxon>
        <taxon>Vertebrata</taxon>
        <taxon>Euteleostomi</taxon>
        <taxon>Actinopterygii</taxon>
        <taxon>Neopterygii</taxon>
        <taxon>Teleostei</taxon>
        <taxon>Ostariophysi</taxon>
        <taxon>Gymnotiformes</taxon>
        <taxon>Gymnotoidei</taxon>
        <taxon>Gymnotidae</taxon>
        <taxon>Electrophorus</taxon>
    </lineage>
</organism>
<keyword evidence="21" id="KW-1185">Reference proteome</keyword>
<gene>
    <name evidence="20" type="ORF">P4O66_001687</name>
</gene>
<keyword evidence="7 15" id="KW-0297">G-protein coupled receptor</keyword>
<comment type="similarity">
    <text evidence="16">Belongs to the E3 ubiquitin-protein ligase UBR1-like family.</text>
</comment>
<evidence type="ECO:0000256" key="15">
    <source>
        <dbReference type="RuleBase" id="RU000688"/>
    </source>
</evidence>
<dbReference type="CDD" id="cd15397">
    <property type="entry name" value="7tmA_NPY4R"/>
    <property type="match status" value="1"/>
</dbReference>
<keyword evidence="5 15" id="KW-0812">Transmembrane</keyword>
<dbReference type="GO" id="GO:0000151">
    <property type="term" value="C:ubiquitin ligase complex"/>
    <property type="evidence" value="ECO:0007669"/>
    <property type="project" value="TreeGrafter"/>
</dbReference>
<dbReference type="GO" id="GO:0008270">
    <property type="term" value="F:zinc ion binding"/>
    <property type="evidence" value="ECO:0007669"/>
    <property type="project" value="UniProtKB-UniRule"/>
</dbReference>
<dbReference type="InterPro" id="IPR042065">
    <property type="entry name" value="E3_ELL-like"/>
</dbReference>
<evidence type="ECO:0000256" key="4">
    <source>
        <dbReference type="ARBA" id="ARBA00022475"/>
    </source>
</evidence>
<evidence type="ECO:0000256" key="5">
    <source>
        <dbReference type="ARBA" id="ARBA00022692"/>
    </source>
</evidence>
<dbReference type="Pfam" id="PF18995">
    <property type="entry name" value="PRT6_C"/>
    <property type="match status" value="1"/>
</dbReference>
<evidence type="ECO:0000256" key="6">
    <source>
        <dbReference type="ARBA" id="ARBA00022989"/>
    </source>
</evidence>
<dbReference type="Gene3D" id="3.30.1390.10">
    <property type="match status" value="1"/>
</dbReference>
<evidence type="ECO:0000256" key="13">
    <source>
        <dbReference type="ARBA" id="ARBA00023224"/>
    </source>
</evidence>
<dbReference type="PROSITE" id="PS00237">
    <property type="entry name" value="G_PROTEIN_RECEP_F1_1"/>
    <property type="match status" value="1"/>
</dbReference>
<feature type="transmembrane region" description="Helical" evidence="18">
    <location>
        <begin position="109"/>
        <end position="129"/>
    </location>
</feature>